<evidence type="ECO:0000256" key="13">
    <source>
        <dbReference type="RuleBase" id="RU003722"/>
    </source>
</evidence>
<dbReference type="AlphaFoldDB" id="A0A6A1UPU4"/>
<dbReference type="PRINTS" id="PR01084">
    <property type="entry name" value="NAHEXCHNGR"/>
</dbReference>
<comment type="caution">
    <text evidence="16">The sequence shown here is derived from an EMBL/GenBank/DDBJ whole genome shotgun (WGS) entry which is preliminary data.</text>
</comment>
<proteinExistence type="inferred from homology"/>
<keyword evidence="17" id="KW-1185">Reference proteome</keyword>
<feature type="domain" description="Cation/H+ exchanger transmembrane" evidence="15">
    <location>
        <begin position="43"/>
        <end position="446"/>
    </location>
</feature>
<reference evidence="16 17" key="1">
    <citation type="journal article" date="2019" name="Plant Biotechnol. J.">
        <title>The red bayberry genome and genetic basis of sex determination.</title>
        <authorList>
            <person name="Jia H.M."/>
            <person name="Jia H.J."/>
            <person name="Cai Q.L."/>
            <person name="Wang Y."/>
            <person name="Zhao H.B."/>
            <person name="Yang W.F."/>
            <person name="Wang G.Y."/>
            <person name="Li Y.H."/>
            <person name="Zhan D.L."/>
            <person name="Shen Y.T."/>
            <person name="Niu Q.F."/>
            <person name="Chang L."/>
            <person name="Qiu J."/>
            <person name="Zhao L."/>
            <person name="Xie H.B."/>
            <person name="Fu W.Y."/>
            <person name="Jin J."/>
            <person name="Li X.W."/>
            <person name="Jiao Y."/>
            <person name="Zhou C.C."/>
            <person name="Tu T."/>
            <person name="Chai C.Y."/>
            <person name="Gao J.L."/>
            <person name="Fan L.J."/>
            <person name="van de Weg E."/>
            <person name="Wang J.Y."/>
            <person name="Gao Z.S."/>
        </authorList>
    </citation>
    <scope>NUCLEOTIDE SEQUENCE [LARGE SCALE GENOMIC DNA]</scope>
    <source>
        <tissue evidence="16">Leaves</tissue>
    </source>
</reference>
<evidence type="ECO:0000256" key="7">
    <source>
        <dbReference type="ARBA" id="ARBA00023053"/>
    </source>
</evidence>
<feature type="transmembrane region" description="Helical" evidence="14">
    <location>
        <begin position="346"/>
        <end position="367"/>
    </location>
</feature>
<evidence type="ECO:0000256" key="5">
    <source>
        <dbReference type="ARBA" id="ARBA00022958"/>
    </source>
</evidence>
<dbReference type="OrthoDB" id="196264at2759"/>
<evidence type="ECO:0000256" key="12">
    <source>
        <dbReference type="ARBA" id="ARBA00047912"/>
    </source>
</evidence>
<feature type="transmembrane region" description="Helical" evidence="14">
    <location>
        <begin position="178"/>
        <end position="201"/>
    </location>
</feature>
<feature type="transmembrane region" description="Helical" evidence="14">
    <location>
        <begin position="420"/>
        <end position="441"/>
    </location>
</feature>
<comment type="catalytic activity">
    <reaction evidence="11">
        <text>Na(+)(in) + H(+)(out) = Na(+)(out) + H(+)(in)</text>
        <dbReference type="Rhea" id="RHEA:29419"/>
        <dbReference type="ChEBI" id="CHEBI:15378"/>
        <dbReference type="ChEBI" id="CHEBI:29101"/>
    </reaction>
</comment>
<evidence type="ECO:0000256" key="8">
    <source>
        <dbReference type="ARBA" id="ARBA00023065"/>
    </source>
</evidence>
<dbReference type="PANTHER" id="PTHR10110">
    <property type="entry name" value="SODIUM/HYDROGEN EXCHANGER"/>
    <property type="match status" value="1"/>
</dbReference>
<evidence type="ECO:0000256" key="6">
    <source>
        <dbReference type="ARBA" id="ARBA00022989"/>
    </source>
</evidence>
<evidence type="ECO:0000256" key="10">
    <source>
        <dbReference type="ARBA" id="ARBA00023201"/>
    </source>
</evidence>
<dbReference type="EMBL" id="RXIC02000026">
    <property type="protein sequence ID" value="KAB1202291.1"/>
    <property type="molecule type" value="Genomic_DNA"/>
</dbReference>
<feature type="transmembrane region" description="Helical" evidence="14">
    <location>
        <begin position="116"/>
        <end position="139"/>
    </location>
</feature>
<comment type="catalytic activity">
    <reaction evidence="12">
        <text>K(+)(in) + H(+)(out) = K(+)(out) + H(+)(in)</text>
        <dbReference type="Rhea" id="RHEA:29467"/>
        <dbReference type="ChEBI" id="CHEBI:15378"/>
        <dbReference type="ChEBI" id="CHEBI:29103"/>
    </reaction>
</comment>
<feature type="transmembrane region" description="Helical" evidence="14">
    <location>
        <begin position="307"/>
        <end position="326"/>
    </location>
</feature>
<dbReference type="Pfam" id="PF00999">
    <property type="entry name" value="Na_H_Exchanger"/>
    <property type="match status" value="1"/>
</dbReference>
<evidence type="ECO:0000256" key="11">
    <source>
        <dbReference type="ARBA" id="ARBA00047524"/>
    </source>
</evidence>
<dbReference type="InterPro" id="IPR018422">
    <property type="entry name" value="Cation/H_exchanger_CPA1"/>
</dbReference>
<evidence type="ECO:0000256" key="1">
    <source>
        <dbReference type="ARBA" id="ARBA00004141"/>
    </source>
</evidence>
<keyword evidence="5" id="KW-0630">Potassium</keyword>
<dbReference type="InterPro" id="IPR004709">
    <property type="entry name" value="NaH_exchanger"/>
</dbReference>
<keyword evidence="7" id="KW-0915">Sodium</keyword>
<keyword evidence="10 13" id="KW-0739">Sodium transport</keyword>
<keyword evidence="8 13" id="KW-0406">Ion transport</keyword>
<dbReference type="Proteomes" id="UP000516437">
    <property type="component" value="Chromosome 8"/>
</dbReference>
<keyword evidence="13" id="KW-0050">Antiport</keyword>
<sequence>MAVLETVPVLFPVHESSSSFLNTSTIIALTVFFALLCACIVIGHLLEENRWANESITALLLGLCAGVVVLLVSKFQSSRILVFSEDLFFLYLLPPIIFNAGFQVKKKQFFKNITTILLFGVFGTVISFCIISLGAYLLFKKIGITNLDIQDYLAVGAILSATDSVCTLQVLSQDETPLLYSIVFGEGVVNDATSIVLFNAVQSLDINNIDTLTALKLLGTFLYLFFTSTALGIAVGLISAYIIKTLYFGRHSTDREVALMMLMAYLSYMLAELLDLSGILTIFFCGIVMSHYTWHNVTESSRITTKHAFATISFIAETFIFLYVGMDALDIDKWKSSNASPATSVAVSSTLFAMVLVGRAAFVFPIANIANCMKKRENTKIQFRQQFIIWWAGLMRGAVTIALSYNEFSNSDTTSTEDSALMITSTIIVVLFSTVVFGSITKPMIEAMLLRNAKPMVSDATDIPSLEDLNISFLENGDPSEQGQQANNPPRRKNSLQLLISNPTSTIHYWWRKFDDKFMRPVFGGRGFVPFVPSSPTGARDETS</sequence>
<comment type="subcellular location">
    <subcellularLocation>
        <location evidence="1">Membrane</location>
        <topology evidence="1">Multi-pass membrane protein</topology>
    </subcellularLocation>
</comment>
<evidence type="ECO:0000259" key="15">
    <source>
        <dbReference type="Pfam" id="PF00999"/>
    </source>
</evidence>
<gene>
    <name evidence="16" type="ORF">CJ030_MR8G008689</name>
</gene>
<evidence type="ECO:0000256" key="14">
    <source>
        <dbReference type="SAM" id="Phobius"/>
    </source>
</evidence>
<keyword evidence="9 14" id="KW-0472">Membrane</keyword>
<dbReference type="GO" id="GO:0015385">
    <property type="term" value="F:sodium:proton antiporter activity"/>
    <property type="evidence" value="ECO:0007669"/>
    <property type="project" value="InterPro"/>
</dbReference>
<accession>A0A6A1UPU4</accession>
<keyword evidence="2 13" id="KW-0813">Transport</keyword>
<feature type="transmembrane region" description="Helical" evidence="14">
    <location>
        <begin position="20"/>
        <end position="46"/>
    </location>
</feature>
<dbReference type="NCBIfam" id="TIGR00840">
    <property type="entry name" value="b_cpa1"/>
    <property type="match status" value="1"/>
</dbReference>
<dbReference type="Gene3D" id="1.20.1530.20">
    <property type="match status" value="1"/>
</dbReference>
<keyword evidence="6 14" id="KW-1133">Transmembrane helix</keyword>
<evidence type="ECO:0000256" key="9">
    <source>
        <dbReference type="ARBA" id="ARBA00023136"/>
    </source>
</evidence>
<dbReference type="GO" id="GO:0098719">
    <property type="term" value="P:sodium ion import across plasma membrane"/>
    <property type="evidence" value="ECO:0007669"/>
    <property type="project" value="TreeGrafter"/>
</dbReference>
<feature type="transmembrane region" description="Helical" evidence="14">
    <location>
        <begin position="58"/>
        <end position="75"/>
    </location>
</feature>
<evidence type="ECO:0000256" key="2">
    <source>
        <dbReference type="ARBA" id="ARBA00022448"/>
    </source>
</evidence>
<dbReference type="GO" id="GO:0015386">
    <property type="term" value="F:potassium:proton antiporter activity"/>
    <property type="evidence" value="ECO:0007669"/>
    <property type="project" value="TreeGrafter"/>
</dbReference>
<dbReference type="GO" id="GO:0051453">
    <property type="term" value="P:regulation of intracellular pH"/>
    <property type="evidence" value="ECO:0007669"/>
    <property type="project" value="TreeGrafter"/>
</dbReference>
<dbReference type="InterPro" id="IPR038770">
    <property type="entry name" value="Na+/solute_symporter_sf"/>
</dbReference>
<keyword evidence="3" id="KW-0633">Potassium transport</keyword>
<dbReference type="PANTHER" id="PTHR10110:SF197">
    <property type="entry name" value="SODIUM_HYDROGEN EXCHANGER"/>
    <property type="match status" value="1"/>
</dbReference>
<dbReference type="InterPro" id="IPR006153">
    <property type="entry name" value="Cation/H_exchanger_TM"/>
</dbReference>
<dbReference type="GO" id="GO:0005886">
    <property type="term" value="C:plasma membrane"/>
    <property type="evidence" value="ECO:0007669"/>
    <property type="project" value="TreeGrafter"/>
</dbReference>
<feature type="transmembrane region" description="Helical" evidence="14">
    <location>
        <begin position="87"/>
        <end position="104"/>
    </location>
</feature>
<evidence type="ECO:0000256" key="4">
    <source>
        <dbReference type="ARBA" id="ARBA00022692"/>
    </source>
</evidence>
<evidence type="ECO:0000256" key="3">
    <source>
        <dbReference type="ARBA" id="ARBA00022538"/>
    </source>
</evidence>
<feature type="transmembrane region" description="Helical" evidence="14">
    <location>
        <begin position="221"/>
        <end position="243"/>
    </location>
</feature>
<protein>
    <recommendedName>
        <fullName evidence="13">Sodium/hydrogen exchanger</fullName>
    </recommendedName>
</protein>
<keyword evidence="4 13" id="KW-0812">Transmembrane</keyword>
<name>A0A6A1UPU4_9ROSI</name>
<feature type="transmembrane region" description="Helical" evidence="14">
    <location>
        <begin position="387"/>
        <end position="405"/>
    </location>
</feature>
<evidence type="ECO:0000313" key="17">
    <source>
        <dbReference type="Proteomes" id="UP000516437"/>
    </source>
</evidence>
<organism evidence="16 17">
    <name type="scientific">Morella rubra</name>
    <name type="common">Chinese bayberry</name>
    <dbReference type="NCBI Taxonomy" id="262757"/>
    <lineage>
        <taxon>Eukaryota</taxon>
        <taxon>Viridiplantae</taxon>
        <taxon>Streptophyta</taxon>
        <taxon>Embryophyta</taxon>
        <taxon>Tracheophyta</taxon>
        <taxon>Spermatophyta</taxon>
        <taxon>Magnoliopsida</taxon>
        <taxon>eudicotyledons</taxon>
        <taxon>Gunneridae</taxon>
        <taxon>Pentapetalae</taxon>
        <taxon>rosids</taxon>
        <taxon>fabids</taxon>
        <taxon>Fagales</taxon>
        <taxon>Myricaceae</taxon>
        <taxon>Morella</taxon>
    </lineage>
</organism>
<evidence type="ECO:0000313" key="16">
    <source>
        <dbReference type="EMBL" id="KAB1202291.1"/>
    </source>
</evidence>
<comment type="similarity">
    <text evidence="13">Belongs to the monovalent cation:proton antiporter 1 (CPA1) transporter (TC 2.A.36) family.</text>
</comment>